<dbReference type="RefSeq" id="WP_257717764.1">
    <property type="nucleotide sequence ID" value="NZ_JANJOU010000018.1"/>
</dbReference>
<organism evidence="2 3">
    <name type="scientific">Roseomonas populi</name>
    <dbReference type="NCBI Taxonomy" id="3121582"/>
    <lineage>
        <taxon>Bacteria</taxon>
        <taxon>Pseudomonadati</taxon>
        <taxon>Pseudomonadota</taxon>
        <taxon>Alphaproteobacteria</taxon>
        <taxon>Acetobacterales</taxon>
        <taxon>Roseomonadaceae</taxon>
        <taxon>Roseomonas</taxon>
    </lineage>
</organism>
<sequence>MDEDEDGGLTSGISGGAGYILGRMAAESDQRMADFTHRVFSPTPPRRRRYDAEEVHEVIDGWKAAVRSRDATIEQLRTNNAALTAERDQLHIRNAQMESEADRMQAAYADLQKREEAANKHWDEAAEAGHKDDFDLFLARQEIARLTVQIERLTRGEN</sequence>
<proteinExistence type="predicted"/>
<dbReference type="Gene3D" id="1.20.5.400">
    <property type="match status" value="1"/>
</dbReference>
<keyword evidence="1" id="KW-0175">Coiled coil</keyword>
<dbReference type="EMBL" id="JANJOU010000018">
    <property type="protein sequence ID" value="MCR0984107.1"/>
    <property type="molecule type" value="Genomic_DNA"/>
</dbReference>
<evidence type="ECO:0008006" key="4">
    <source>
        <dbReference type="Google" id="ProtNLM"/>
    </source>
</evidence>
<evidence type="ECO:0000313" key="2">
    <source>
        <dbReference type="EMBL" id="MCR0984107.1"/>
    </source>
</evidence>
<protein>
    <recommendedName>
        <fullName evidence="4">KfrA N-terminal DNA-binding domain-containing protein</fullName>
    </recommendedName>
</protein>
<comment type="caution">
    <text evidence="2">The sequence shown here is derived from an EMBL/GenBank/DDBJ whole genome shotgun (WGS) entry which is preliminary data.</text>
</comment>
<gene>
    <name evidence="2" type="ORF">NRP21_18795</name>
</gene>
<reference evidence="2 3" key="1">
    <citation type="submission" date="2022-06" db="EMBL/GenBank/DDBJ databases">
        <title>Roseomonas CN29.</title>
        <authorList>
            <person name="Cheng Y."/>
            <person name="He X."/>
        </authorList>
    </citation>
    <scope>NUCLEOTIDE SEQUENCE [LARGE SCALE GENOMIC DNA]</scope>
    <source>
        <strain evidence="2 3">CN29</strain>
    </source>
</reference>
<feature type="coiled-coil region" evidence="1">
    <location>
        <begin position="73"/>
        <end position="121"/>
    </location>
</feature>
<dbReference type="Proteomes" id="UP001524642">
    <property type="component" value="Unassembled WGS sequence"/>
</dbReference>
<accession>A0ABT1XAE1</accession>
<keyword evidence="3" id="KW-1185">Reference proteome</keyword>
<name>A0ABT1XAE1_9PROT</name>
<evidence type="ECO:0000256" key="1">
    <source>
        <dbReference type="SAM" id="Coils"/>
    </source>
</evidence>
<evidence type="ECO:0000313" key="3">
    <source>
        <dbReference type="Proteomes" id="UP001524642"/>
    </source>
</evidence>